<dbReference type="PANTHER" id="PTHR10290:SF3">
    <property type="entry name" value="DNA TOPOISOMERASE 1"/>
    <property type="match status" value="1"/>
</dbReference>
<dbReference type="PRINTS" id="PR00416">
    <property type="entry name" value="EUTPISMRASEI"/>
</dbReference>
<dbReference type="InterPro" id="IPR011010">
    <property type="entry name" value="DNA_brk_join_enz"/>
</dbReference>
<dbReference type="InterPro" id="IPR014711">
    <property type="entry name" value="TopoI_cat_a-hlx-sub_euk"/>
</dbReference>
<dbReference type="InterPro" id="IPR013500">
    <property type="entry name" value="TopoI_cat_euk"/>
</dbReference>
<evidence type="ECO:0000256" key="2">
    <source>
        <dbReference type="ARBA" id="ARBA00006645"/>
    </source>
</evidence>
<evidence type="ECO:0000313" key="8">
    <source>
        <dbReference type="EMBL" id="QHS95451.1"/>
    </source>
</evidence>
<sequence length="325" mass="38362">MKNYITRKIKSKRNNKYNYEYYDKNDNKVNKEIIDCCLEGLYLPPAHEDVKINLNKKAKIRAIGYDNKGRAQYTYNKKHIEKQSKSKFNHMIKFGESYKKILSQINRDLFNESDSKEKQIASVLKLVIDCSFRIGNDKYSKENNSYGVTTLENRHIKVNKDTITIDFIGKKGVRNTCKVKNKKLSKNLRTKKRTLNKNDRIFTYRVKNKYYNLKSGDVNKYLKKFGNFTAKNFRTWGANLEFIQQLLKCDPVDSENKKKKQISEVLRKVADKLHNTPSVCRSNYIDPYIIELFTNDSKRFNATFKNKTTKEEITDGYLELLRNKV</sequence>
<evidence type="ECO:0000259" key="7">
    <source>
        <dbReference type="Pfam" id="PF01028"/>
    </source>
</evidence>
<accession>A0A6C0BUK7</accession>
<dbReference type="PROSITE" id="PS52038">
    <property type="entry name" value="TOPO_IB_2"/>
    <property type="match status" value="1"/>
</dbReference>
<keyword evidence="5" id="KW-0238">DNA-binding</keyword>
<dbReference type="EMBL" id="MN739251">
    <property type="protein sequence ID" value="QHS95451.1"/>
    <property type="molecule type" value="Genomic_DNA"/>
</dbReference>
<keyword evidence="6" id="KW-0413">Isomerase</keyword>
<dbReference type="InterPro" id="IPR035447">
    <property type="entry name" value="DNA_topo_I_N_sf"/>
</dbReference>
<comment type="catalytic activity">
    <reaction evidence="1">
        <text>ATP-independent breakage of single-stranded DNA, followed by passage and rejoining.</text>
        <dbReference type="EC" id="5.6.2.1"/>
    </reaction>
</comment>
<keyword evidence="4" id="KW-0799">Topoisomerase</keyword>
<proteinExistence type="inferred from homology"/>
<dbReference type="Gene3D" id="3.30.66.10">
    <property type="entry name" value="DNA topoisomerase I domain"/>
    <property type="match status" value="1"/>
</dbReference>
<evidence type="ECO:0000256" key="4">
    <source>
        <dbReference type="ARBA" id="ARBA00023029"/>
    </source>
</evidence>
<organism evidence="8">
    <name type="scientific">viral metagenome</name>
    <dbReference type="NCBI Taxonomy" id="1070528"/>
    <lineage>
        <taxon>unclassified sequences</taxon>
        <taxon>metagenomes</taxon>
        <taxon>organismal metagenomes</taxon>
    </lineage>
</organism>
<name>A0A6C0BUK7_9ZZZZ</name>
<dbReference type="Pfam" id="PF01028">
    <property type="entry name" value="Topoisom_I"/>
    <property type="match status" value="1"/>
</dbReference>
<dbReference type="InterPro" id="IPR001631">
    <property type="entry name" value="TopoI"/>
</dbReference>
<dbReference type="AlphaFoldDB" id="A0A6C0BUK7"/>
<dbReference type="Gene3D" id="3.90.15.10">
    <property type="entry name" value="Topoisomerase I, Chain A, domain 3"/>
    <property type="match status" value="1"/>
</dbReference>
<dbReference type="EC" id="5.6.2.1" evidence="3"/>
<dbReference type="SUPFAM" id="SSF56349">
    <property type="entry name" value="DNA breaking-rejoining enzymes"/>
    <property type="match status" value="1"/>
</dbReference>
<dbReference type="InterPro" id="IPR051062">
    <property type="entry name" value="Topoisomerase_IB"/>
</dbReference>
<evidence type="ECO:0000256" key="5">
    <source>
        <dbReference type="ARBA" id="ARBA00023125"/>
    </source>
</evidence>
<comment type="similarity">
    <text evidence="2">Belongs to the type IB topoisomerase family.</text>
</comment>
<dbReference type="SUPFAM" id="SSF55869">
    <property type="entry name" value="DNA topoisomerase I domain"/>
    <property type="match status" value="1"/>
</dbReference>
<dbReference type="PANTHER" id="PTHR10290">
    <property type="entry name" value="DNA TOPOISOMERASE I"/>
    <property type="match status" value="1"/>
</dbReference>
<feature type="domain" description="DNA topoisomerase I catalytic core eukaryotic-type" evidence="7">
    <location>
        <begin position="79"/>
        <end position="282"/>
    </location>
</feature>
<evidence type="ECO:0000256" key="1">
    <source>
        <dbReference type="ARBA" id="ARBA00000213"/>
    </source>
</evidence>
<dbReference type="GO" id="GO:0003917">
    <property type="term" value="F:DNA topoisomerase type I (single strand cut, ATP-independent) activity"/>
    <property type="evidence" value="ECO:0007669"/>
    <property type="project" value="UniProtKB-EC"/>
</dbReference>
<dbReference type="GO" id="GO:0003677">
    <property type="term" value="F:DNA binding"/>
    <property type="evidence" value="ECO:0007669"/>
    <property type="project" value="UniProtKB-KW"/>
</dbReference>
<evidence type="ECO:0000256" key="6">
    <source>
        <dbReference type="ARBA" id="ARBA00023235"/>
    </source>
</evidence>
<dbReference type="GO" id="GO:0006265">
    <property type="term" value="P:DNA topological change"/>
    <property type="evidence" value="ECO:0007669"/>
    <property type="project" value="InterPro"/>
</dbReference>
<evidence type="ECO:0000256" key="3">
    <source>
        <dbReference type="ARBA" id="ARBA00012891"/>
    </source>
</evidence>
<protein>
    <recommendedName>
        <fullName evidence="3">DNA topoisomerase</fullName>
        <ecNumber evidence="3">5.6.2.1</ecNumber>
    </recommendedName>
</protein>
<reference evidence="8" key="1">
    <citation type="journal article" date="2020" name="Nature">
        <title>Giant virus diversity and host interactions through global metagenomics.</title>
        <authorList>
            <person name="Schulz F."/>
            <person name="Roux S."/>
            <person name="Paez-Espino D."/>
            <person name="Jungbluth S."/>
            <person name="Walsh D.A."/>
            <person name="Denef V.J."/>
            <person name="McMahon K.D."/>
            <person name="Konstantinidis K.T."/>
            <person name="Eloe-Fadrosh E.A."/>
            <person name="Kyrpides N.C."/>
            <person name="Woyke T."/>
        </authorList>
    </citation>
    <scope>NUCLEOTIDE SEQUENCE</scope>
    <source>
        <strain evidence="8">GVMAG-M-3300018428-35</strain>
    </source>
</reference>